<organism evidence="2 3">
    <name type="scientific">Sorangium cellulosum</name>
    <name type="common">Polyangium cellulosum</name>
    <dbReference type="NCBI Taxonomy" id="56"/>
    <lineage>
        <taxon>Bacteria</taxon>
        <taxon>Pseudomonadati</taxon>
        <taxon>Myxococcota</taxon>
        <taxon>Polyangia</taxon>
        <taxon>Polyangiales</taxon>
        <taxon>Polyangiaceae</taxon>
        <taxon>Sorangium</taxon>
    </lineage>
</organism>
<evidence type="ECO:0008006" key="4">
    <source>
        <dbReference type="Google" id="ProtNLM"/>
    </source>
</evidence>
<feature type="region of interest" description="Disordered" evidence="1">
    <location>
        <begin position="1"/>
        <end position="46"/>
    </location>
</feature>
<accession>A0A150PK99</accession>
<protein>
    <recommendedName>
        <fullName evidence="4">DUF1552 domain-containing protein</fullName>
    </recommendedName>
</protein>
<dbReference type="AlphaFoldDB" id="A0A150PK99"/>
<dbReference type="InterPro" id="IPR011447">
    <property type="entry name" value="DUF1552"/>
</dbReference>
<evidence type="ECO:0000313" key="3">
    <source>
        <dbReference type="Proteomes" id="UP000075604"/>
    </source>
</evidence>
<sequence>MTKRMGRPVGDSMPRDEAAEPADPALSCTVPEAPEQTSGRGSEYPTEARNMMDIAVAAFSCDITRVMSLQLSYAFSHILHSWLGHTSDHHTMSHDGQDRRRELQEIDAWYSEQIAYLLGRLDSVSEGDGTLLDNTLVVVGRELGSTAHRMERVPFVMAGGARGALKTGRYLDVDGQDHAKLLVSIAQLMGLETSSIGNRKPDSGPLSGLV</sequence>
<evidence type="ECO:0000256" key="1">
    <source>
        <dbReference type="SAM" id="MobiDB-lite"/>
    </source>
</evidence>
<evidence type="ECO:0000313" key="2">
    <source>
        <dbReference type="EMBL" id="KYF56060.1"/>
    </source>
</evidence>
<comment type="caution">
    <text evidence="2">The sequence shown here is derived from an EMBL/GenBank/DDBJ whole genome shotgun (WGS) entry which is preliminary data.</text>
</comment>
<dbReference type="EMBL" id="JELX01002248">
    <property type="protein sequence ID" value="KYF56060.1"/>
    <property type="molecule type" value="Genomic_DNA"/>
</dbReference>
<dbReference type="Proteomes" id="UP000075604">
    <property type="component" value="Unassembled WGS sequence"/>
</dbReference>
<name>A0A150PK99_SORCE</name>
<reference evidence="2 3" key="1">
    <citation type="submission" date="2014-02" db="EMBL/GenBank/DDBJ databases">
        <title>The small core and large imbalanced accessory genome model reveals a collaborative survival strategy of Sorangium cellulosum strains in nature.</title>
        <authorList>
            <person name="Han K."/>
            <person name="Peng R."/>
            <person name="Blom J."/>
            <person name="Li Y.-Z."/>
        </authorList>
    </citation>
    <scope>NUCLEOTIDE SEQUENCE [LARGE SCALE GENOMIC DNA]</scope>
    <source>
        <strain evidence="2 3">So0157-18</strain>
    </source>
</reference>
<proteinExistence type="predicted"/>
<gene>
    <name evidence="2" type="ORF">BE04_45980</name>
</gene>
<dbReference type="Pfam" id="PF07586">
    <property type="entry name" value="HXXSHH"/>
    <property type="match status" value="1"/>
</dbReference>